<comment type="caution">
    <text evidence="1">The sequence shown here is derived from an EMBL/GenBank/DDBJ whole genome shotgun (WGS) entry which is preliminary data.</text>
</comment>
<evidence type="ECO:0000313" key="1">
    <source>
        <dbReference type="EMBL" id="KMS52930.1"/>
    </source>
</evidence>
<dbReference type="PATRIC" id="fig|1114963.3.peg.3609"/>
<keyword evidence="2" id="KW-1185">Reference proteome</keyword>
<evidence type="ECO:0000313" key="2">
    <source>
        <dbReference type="Proteomes" id="UP000052268"/>
    </source>
</evidence>
<sequence length="45" mass="4834">MDDVFPYPARLQHLQMAVGFHGNADVKLTAAGGPVGINLFRHTGL</sequence>
<dbReference type="Proteomes" id="UP000052268">
    <property type="component" value="Unassembled WGS sequence"/>
</dbReference>
<proteinExistence type="predicted"/>
<accession>A0A0J8ACU2</accession>
<organism evidence="1 2">
    <name type="scientific">Novosphingobium barchaimii LL02</name>
    <dbReference type="NCBI Taxonomy" id="1114963"/>
    <lineage>
        <taxon>Bacteria</taxon>
        <taxon>Pseudomonadati</taxon>
        <taxon>Pseudomonadota</taxon>
        <taxon>Alphaproteobacteria</taxon>
        <taxon>Sphingomonadales</taxon>
        <taxon>Sphingomonadaceae</taxon>
        <taxon>Novosphingobium</taxon>
    </lineage>
</organism>
<dbReference type="EMBL" id="JACU01000008">
    <property type="protein sequence ID" value="KMS52930.1"/>
    <property type="molecule type" value="Genomic_DNA"/>
</dbReference>
<name>A0A0J8ACU2_9SPHN</name>
<dbReference type="AlphaFoldDB" id="A0A0J8ACU2"/>
<gene>
    <name evidence="1" type="ORF">V474_23800</name>
</gene>
<protein>
    <submittedName>
        <fullName evidence="1">Uncharacterized protein</fullName>
    </submittedName>
</protein>
<reference evidence="1 2" key="1">
    <citation type="journal article" date="2015" name="G3 (Bethesda)">
        <title>Insights into Ongoing Evolution of the Hexachlorocyclohexane Catabolic Pathway from Comparative Genomics of Ten Sphingomonadaceae Strains.</title>
        <authorList>
            <person name="Pearce S.L."/>
            <person name="Oakeshott J.G."/>
            <person name="Pandey G."/>
        </authorList>
    </citation>
    <scope>NUCLEOTIDE SEQUENCE [LARGE SCALE GENOMIC DNA]</scope>
    <source>
        <strain evidence="1 2">LL02</strain>
    </source>
</reference>